<name>A0A150SQP1_SORCE</name>
<comment type="caution">
    <text evidence="2">The sequence shown here is derived from an EMBL/GenBank/DDBJ whole genome shotgun (WGS) entry which is preliminary data.</text>
</comment>
<feature type="domain" description="SHOCT" evidence="1">
    <location>
        <begin position="248"/>
        <end position="275"/>
    </location>
</feature>
<proteinExistence type="predicted"/>
<dbReference type="AlphaFoldDB" id="A0A150SQP1"/>
<protein>
    <recommendedName>
        <fullName evidence="1">SHOCT domain-containing protein</fullName>
    </recommendedName>
</protein>
<dbReference type="Proteomes" id="UP000075635">
    <property type="component" value="Unassembled WGS sequence"/>
</dbReference>
<evidence type="ECO:0000259" key="1">
    <source>
        <dbReference type="Pfam" id="PF09851"/>
    </source>
</evidence>
<accession>A0A150SQP1</accession>
<gene>
    <name evidence="2" type="ORF">BE17_10420</name>
</gene>
<sequence length="278" mass="28993">MQQLTPEGQRRVSELSQRYFVSTDAVMTLLQALVNGQGTMAQFYHPELGGGGQWMQGGMTMIGDMFNNGLKAKVDGLCSELSSLLASQPFAPAPASYSFQGQGGQQQQQGGGGGFGGSPVSLFVPSSGGGSGSWWPGELGVPSSTGSQNNIRYAYFPGARRLAVDVNGRVSVYDTLDHQIGGVSQQQGSGSSVTFTSQYGVVSVLNLPIISGDAAVQQAPSAAPAPVPAQAVDALPRSSSAQESDIFAAIERLADLRQKGILSEQEFAAKKTDLLSRL</sequence>
<dbReference type="InterPro" id="IPR018649">
    <property type="entry name" value="SHOCT"/>
</dbReference>
<dbReference type="EMBL" id="JEMB01000702">
    <property type="protein sequence ID" value="KYF94773.1"/>
    <property type="molecule type" value="Genomic_DNA"/>
</dbReference>
<evidence type="ECO:0000313" key="3">
    <source>
        <dbReference type="Proteomes" id="UP000075635"/>
    </source>
</evidence>
<evidence type="ECO:0000313" key="2">
    <source>
        <dbReference type="EMBL" id="KYF94773.1"/>
    </source>
</evidence>
<organism evidence="2 3">
    <name type="scientific">Sorangium cellulosum</name>
    <name type="common">Polyangium cellulosum</name>
    <dbReference type="NCBI Taxonomy" id="56"/>
    <lineage>
        <taxon>Bacteria</taxon>
        <taxon>Pseudomonadati</taxon>
        <taxon>Myxococcota</taxon>
        <taxon>Polyangia</taxon>
        <taxon>Polyangiales</taxon>
        <taxon>Polyangiaceae</taxon>
        <taxon>Sorangium</taxon>
    </lineage>
</organism>
<reference evidence="2 3" key="1">
    <citation type="submission" date="2014-02" db="EMBL/GenBank/DDBJ databases">
        <title>The small core and large imbalanced accessory genome model reveals a collaborative survival strategy of Sorangium cellulosum strains in nature.</title>
        <authorList>
            <person name="Han K."/>
            <person name="Peng R."/>
            <person name="Blom J."/>
            <person name="Li Y.-Z."/>
        </authorList>
    </citation>
    <scope>NUCLEOTIDE SEQUENCE [LARGE SCALE GENOMIC DNA]</scope>
    <source>
        <strain evidence="2 3">So0011-07</strain>
    </source>
</reference>
<dbReference type="Pfam" id="PF09851">
    <property type="entry name" value="SHOCT"/>
    <property type="match status" value="1"/>
</dbReference>